<dbReference type="PROSITE" id="PS51900">
    <property type="entry name" value="CB"/>
    <property type="match status" value="1"/>
</dbReference>
<keyword evidence="6" id="KW-1185">Reference proteome</keyword>
<dbReference type="PANTHER" id="PTHR30349">
    <property type="entry name" value="PHAGE INTEGRASE-RELATED"/>
    <property type="match status" value="1"/>
</dbReference>
<name>A0A9X0D0L1_9CNID</name>
<evidence type="ECO:0000259" key="4">
    <source>
        <dbReference type="PROSITE" id="PS51900"/>
    </source>
</evidence>
<dbReference type="GO" id="GO:0003677">
    <property type="term" value="F:DNA binding"/>
    <property type="evidence" value="ECO:0007669"/>
    <property type="project" value="UniProtKB-KW"/>
</dbReference>
<feature type="compositionally biased region" description="Basic and acidic residues" evidence="3">
    <location>
        <begin position="146"/>
        <end position="166"/>
    </location>
</feature>
<comment type="caution">
    <text evidence="5">The sequence shown here is derived from an EMBL/GenBank/DDBJ whole genome shotgun (WGS) entry which is preliminary data.</text>
</comment>
<dbReference type="InterPro" id="IPR011010">
    <property type="entry name" value="DNA_brk_join_enz"/>
</dbReference>
<keyword evidence="2" id="KW-0233">DNA recombination</keyword>
<keyword evidence="1" id="KW-0238">DNA-binding</keyword>
<feature type="compositionally biased region" description="Acidic residues" evidence="3">
    <location>
        <begin position="294"/>
        <end position="327"/>
    </location>
</feature>
<dbReference type="GO" id="GO:0015074">
    <property type="term" value="P:DNA integration"/>
    <property type="evidence" value="ECO:0007669"/>
    <property type="project" value="InterPro"/>
</dbReference>
<evidence type="ECO:0000256" key="3">
    <source>
        <dbReference type="SAM" id="MobiDB-lite"/>
    </source>
</evidence>
<feature type="compositionally biased region" description="Polar residues" evidence="3">
    <location>
        <begin position="333"/>
        <end position="342"/>
    </location>
</feature>
<feature type="region of interest" description="Disordered" evidence="3">
    <location>
        <begin position="1"/>
        <end position="26"/>
    </location>
</feature>
<dbReference type="PANTHER" id="PTHR30349:SF41">
    <property type="entry name" value="INTEGRASE_RECOMBINASE PROTEIN MJ0367-RELATED"/>
    <property type="match status" value="1"/>
</dbReference>
<feature type="region of interest" description="Disordered" evidence="3">
    <location>
        <begin position="132"/>
        <end position="342"/>
    </location>
</feature>
<dbReference type="Gene3D" id="1.10.443.10">
    <property type="entry name" value="Intergrase catalytic core"/>
    <property type="match status" value="1"/>
</dbReference>
<dbReference type="InterPro" id="IPR013762">
    <property type="entry name" value="Integrase-like_cat_sf"/>
</dbReference>
<proteinExistence type="predicted"/>
<dbReference type="EMBL" id="MU825925">
    <property type="protein sequence ID" value="KAJ7382395.1"/>
    <property type="molecule type" value="Genomic_DNA"/>
</dbReference>
<reference evidence="5" key="1">
    <citation type="submission" date="2023-01" db="EMBL/GenBank/DDBJ databases">
        <title>Genome assembly of the deep-sea coral Lophelia pertusa.</title>
        <authorList>
            <person name="Herrera S."/>
            <person name="Cordes E."/>
        </authorList>
    </citation>
    <scope>NUCLEOTIDE SEQUENCE</scope>
    <source>
        <strain evidence="5">USNM1676648</strain>
        <tissue evidence="5">Polyp</tissue>
    </source>
</reference>
<organism evidence="5 6">
    <name type="scientific">Desmophyllum pertusum</name>
    <dbReference type="NCBI Taxonomy" id="174260"/>
    <lineage>
        <taxon>Eukaryota</taxon>
        <taxon>Metazoa</taxon>
        <taxon>Cnidaria</taxon>
        <taxon>Anthozoa</taxon>
        <taxon>Hexacorallia</taxon>
        <taxon>Scleractinia</taxon>
        <taxon>Caryophylliina</taxon>
        <taxon>Caryophylliidae</taxon>
        <taxon>Desmophyllum</taxon>
    </lineage>
</organism>
<protein>
    <recommendedName>
        <fullName evidence="4">Core-binding (CB) domain-containing protein</fullName>
    </recommendedName>
</protein>
<evidence type="ECO:0000256" key="2">
    <source>
        <dbReference type="ARBA" id="ARBA00023172"/>
    </source>
</evidence>
<feature type="compositionally biased region" description="Acidic residues" evidence="3">
    <location>
        <begin position="190"/>
        <end position="200"/>
    </location>
</feature>
<gene>
    <name evidence="5" type="ORF">OS493_035236</name>
</gene>
<dbReference type="Proteomes" id="UP001163046">
    <property type="component" value="Unassembled WGS sequence"/>
</dbReference>
<evidence type="ECO:0000256" key="1">
    <source>
        <dbReference type="ARBA" id="ARBA00023125"/>
    </source>
</evidence>
<accession>A0A9X0D0L1</accession>
<feature type="domain" description="Core-binding (CB)" evidence="4">
    <location>
        <begin position="343"/>
        <end position="431"/>
    </location>
</feature>
<dbReference type="OrthoDB" id="5990091at2759"/>
<dbReference type="AlphaFoldDB" id="A0A9X0D0L1"/>
<evidence type="ECO:0000313" key="6">
    <source>
        <dbReference type="Proteomes" id="UP001163046"/>
    </source>
</evidence>
<feature type="compositionally biased region" description="Basic and acidic residues" evidence="3">
    <location>
        <begin position="1"/>
        <end position="18"/>
    </location>
</feature>
<dbReference type="GO" id="GO:0006310">
    <property type="term" value="P:DNA recombination"/>
    <property type="evidence" value="ECO:0007669"/>
    <property type="project" value="UniProtKB-KW"/>
</dbReference>
<dbReference type="InterPro" id="IPR050090">
    <property type="entry name" value="Tyrosine_recombinase_XerCD"/>
</dbReference>
<sequence>MASKEKNTEKMLDADEQSKGTPQKRKKLVCPVSGCKKAVVHLPRHLRTIHKWSPGKSASALTMFDLRRKPEKKTEKTKPARIHRRRVCPVQGCSAVVRRLHNHLQGKHKLNRTDDRYLLFLKNASLEELPEDVKEEEVMSLSSDASGDKDVDSVPLTAEEKSDRAKNIMRGGQKRPAPDSNVLSSSSSSEDSESDDDDPFSSEMIPPTPSKLIVSPNLYGQFKKDDTGTLTPRTGRLPGEKSSSALWTLSGEPPEDEDNVTKPERRQKKTDSQSVACGGFFEDGNADENSNIDSDSDEDPEWYSEGDEIASNGEDEDEEDDFEDMESLENKHSTNGSGASSNAVTNEILDQFKTWLQGIDGGRREEKTAKQYTSQIFAIIQAIDPTHLAVTSIISVKALRDKWLSPLEKRRKPGTCKAYLGSLSKFLRFLMVENPNNLTRQDDVRKVKEQVLEWMSGYNAPIAERRWEKQLEDLEKLVTPKDIQAFDKSDLARNAISTLGQCMDKSRENLPPAQAEYCIVRDYLLTSICINNACRSGPLSSMTLGEFRKAKNENNQVVVDVLKHKTMKYHGPATVVLSSTIHKWVLAFIAHIRHKQDRDEDRVFLSWSAKSMTSSMITAQINSFWQRATGNGDRVSATAFRKAAVSAVHSDHAHLKKDLADLMSHNPKTAEKFYLIRQKRKNAAKTSASLQNIFSRYGLQP</sequence>
<dbReference type="SUPFAM" id="SSF56349">
    <property type="entry name" value="DNA breaking-rejoining enzymes"/>
    <property type="match status" value="1"/>
</dbReference>
<evidence type="ECO:0000313" key="5">
    <source>
        <dbReference type="EMBL" id="KAJ7382395.1"/>
    </source>
</evidence>
<dbReference type="InterPro" id="IPR044068">
    <property type="entry name" value="CB"/>
</dbReference>